<reference evidence="1" key="1">
    <citation type="submission" date="2024-03" db="EMBL/GenBank/DDBJ databases">
        <title>Whole genome sequecning of epiphytes from Marcgravia umbellata leaves.</title>
        <authorList>
            <person name="Kumar G."/>
            <person name="Savka M.A."/>
        </authorList>
    </citation>
    <scope>NUCLEOTIDE SEQUENCE</scope>
    <source>
        <strain evidence="1">RIT_BL5</strain>
    </source>
</reference>
<sequence>MSTLLQELHGELRRLYIAGSDLAADDFRLKKLEPKLGALGERAPVFKRIAEGTAALVDSAEPFERAARLQDVSTLLNSVLATQGRTAAEGTVQDIRTDLAIPSYGLPDLTTDHSSRELGEVRQALSSSGSGRYEVVLSAYERGLFDDLRMLPMAVHALGDSYSEIADLAVNKIVPGYGTAIAAYLLKDLDIQGGREHERRLQVVKQVGVNPDDRVSLNKLILAAEEGGAKIVPAAVACLGTDPECEQRLLDWSHDAKKTVRESAYFALSVLDSEAARDRLYEALTGKDAGIASEAIQFSISQTLAESLVKLYEEKLQDRAEKKVNSIKDLHPLLTALGKVRHPLLERLYMELSQDLSAYPVLQRLDKRESGWIIGAAADYFVRSNTIEALEPIERMAKASPTLLVHYAVPLARRVLSPAEVYERYSGSESGKTRMSGDLLFMVFRQALYNRVGVNDPRRPQAEIEADWDPRWLDWAIDHDRLSVVAGLARLGNDRLLPYLKQAIRNHASPTIENDRYTVLEAVRNVPFDGETRFELLMQLLESRDWNRPPTTAYGEFAIVGEVSRVPVPQIGEAVRRIEAIMAGIERTDYKRRLQDTAEKLRTRQAAAQAESGK</sequence>
<dbReference type="Proteomes" id="UP001380953">
    <property type="component" value="Unassembled WGS sequence"/>
</dbReference>
<evidence type="ECO:0000313" key="2">
    <source>
        <dbReference type="Proteomes" id="UP001380953"/>
    </source>
</evidence>
<dbReference type="EMBL" id="JBBKAR010000045">
    <property type="protein sequence ID" value="MEJ8305705.1"/>
    <property type="molecule type" value="Genomic_DNA"/>
</dbReference>
<organism evidence="1 2">
    <name type="scientific">Saccharibacillus sacchari</name>
    <dbReference type="NCBI Taxonomy" id="456493"/>
    <lineage>
        <taxon>Bacteria</taxon>
        <taxon>Bacillati</taxon>
        <taxon>Bacillota</taxon>
        <taxon>Bacilli</taxon>
        <taxon>Bacillales</taxon>
        <taxon>Paenibacillaceae</taxon>
        <taxon>Saccharibacillus</taxon>
    </lineage>
</organism>
<accession>A0ACC6PFG2</accession>
<name>A0ACC6PFG2_9BACL</name>
<evidence type="ECO:0000313" key="1">
    <source>
        <dbReference type="EMBL" id="MEJ8305705.1"/>
    </source>
</evidence>
<protein>
    <submittedName>
        <fullName evidence="1">Uncharacterized protein</fullName>
    </submittedName>
</protein>
<proteinExistence type="predicted"/>
<comment type="caution">
    <text evidence="1">The sequence shown here is derived from an EMBL/GenBank/DDBJ whole genome shotgun (WGS) entry which is preliminary data.</text>
</comment>
<gene>
    <name evidence="1" type="ORF">WKI47_17490</name>
</gene>
<keyword evidence="2" id="KW-1185">Reference proteome</keyword>